<proteinExistence type="inferred from homology"/>
<evidence type="ECO:0000259" key="6">
    <source>
        <dbReference type="Pfam" id="PF01593"/>
    </source>
</evidence>
<protein>
    <submittedName>
        <fullName evidence="7">Phytoene desaturase</fullName>
    </submittedName>
</protein>
<dbReference type="GO" id="GO:0016491">
    <property type="term" value="F:oxidoreductase activity"/>
    <property type="evidence" value="ECO:0007669"/>
    <property type="project" value="UniProtKB-KW"/>
</dbReference>
<evidence type="ECO:0000256" key="1">
    <source>
        <dbReference type="ARBA" id="ARBA00004829"/>
    </source>
</evidence>
<organism evidence="7 8">
    <name type="scientific">Echinicola strongylocentroti</name>
    <dbReference type="NCBI Taxonomy" id="1795355"/>
    <lineage>
        <taxon>Bacteria</taxon>
        <taxon>Pseudomonadati</taxon>
        <taxon>Bacteroidota</taxon>
        <taxon>Cytophagia</taxon>
        <taxon>Cytophagales</taxon>
        <taxon>Cyclobacteriaceae</taxon>
        <taxon>Echinicola</taxon>
    </lineage>
</organism>
<keyword evidence="3 5" id="KW-0125">Carotenoid biosynthesis</keyword>
<dbReference type="Pfam" id="PF01593">
    <property type="entry name" value="Amino_oxidase"/>
    <property type="match status" value="1"/>
</dbReference>
<accession>A0A2Z4IJF3</accession>
<dbReference type="InterPro" id="IPR002937">
    <property type="entry name" value="Amino_oxidase"/>
</dbReference>
<dbReference type="GO" id="GO:0016117">
    <property type="term" value="P:carotenoid biosynthetic process"/>
    <property type="evidence" value="ECO:0007669"/>
    <property type="project" value="UniProtKB-KW"/>
</dbReference>
<dbReference type="PRINTS" id="PR00420">
    <property type="entry name" value="RNGMNOXGNASE"/>
</dbReference>
<keyword evidence="4 5" id="KW-0560">Oxidoreductase</keyword>
<evidence type="ECO:0000313" key="8">
    <source>
        <dbReference type="Proteomes" id="UP000248688"/>
    </source>
</evidence>
<keyword evidence="8" id="KW-1185">Reference proteome</keyword>
<dbReference type="Proteomes" id="UP000248688">
    <property type="component" value="Chromosome"/>
</dbReference>
<dbReference type="NCBIfam" id="TIGR02734">
    <property type="entry name" value="crtI_fam"/>
    <property type="match status" value="1"/>
</dbReference>
<dbReference type="PANTHER" id="PTHR43734:SF1">
    <property type="entry name" value="PHYTOENE DESATURASE"/>
    <property type="match status" value="1"/>
</dbReference>
<dbReference type="RefSeq" id="WP_112783914.1">
    <property type="nucleotide sequence ID" value="NZ_CP030041.1"/>
</dbReference>
<evidence type="ECO:0000313" key="7">
    <source>
        <dbReference type="EMBL" id="AWW30533.1"/>
    </source>
</evidence>
<dbReference type="InterPro" id="IPR036188">
    <property type="entry name" value="FAD/NAD-bd_sf"/>
</dbReference>
<evidence type="ECO:0000256" key="3">
    <source>
        <dbReference type="ARBA" id="ARBA00022746"/>
    </source>
</evidence>
<sequence>MERKEVIVIGAGFAGIAAATTLAHQGFHVTVLEKNDSAGGRARKFTAEGFTFDMGPSWYWMPDIFENYFAKFGKQPSDYYDLVRLDPSYKVIFGPEEELLMPADPSALRALFESLEPGAGARLDQFLQQAARKYQVGIQDWVYKPCQSIWEFVQPGVFSDLIKLDLFQSMKKHVRSFFSNEKLIRIMEFPVLFLGQTAEKIPALYSMMNYADLVLGTWYPMGGMHEIIKAMVSLAEEQGVQFKFNAAVSHINTDNGKATGVTLQDGRTISADVVVAGADYHHVETMLLPHGSRNYSSDYWEKRTLAPSTLIFYLGVEGKVNGLSHHNLFFDEPLAPHAKAIYDQPDWPEKPLFYVCCPSKTDSSVAPEGKENLFILIPLAPGLEDTNKRREAYFDLVMDRLEKYTGQDIRGKVCYRRSYAHQDFIKDYNAFKGNAYGLANTLGQTAMLKPRLRNKKLSNLFYTGQLTVPGPGVPPSLISGQVVAGEVTKEYLSTSLQH</sequence>
<name>A0A2Z4IJF3_9BACT</name>
<evidence type="ECO:0000256" key="2">
    <source>
        <dbReference type="ARBA" id="ARBA00006046"/>
    </source>
</evidence>
<evidence type="ECO:0000256" key="4">
    <source>
        <dbReference type="ARBA" id="ARBA00023002"/>
    </source>
</evidence>
<dbReference type="PANTHER" id="PTHR43734">
    <property type="entry name" value="PHYTOENE DESATURASE"/>
    <property type="match status" value="1"/>
</dbReference>
<dbReference type="OrthoDB" id="9774675at2"/>
<comment type="pathway">
    <text evidence="1 5">Carotenoid biosynthesis.</text>
</comment>
<dbReference type="Gene3D" id="3.50.50.60">
    <property type="entry name" value="FAD/NAD(P)-binding domain"/>
    <property type="match status" value="2"/>
</dbReference>
<dbReference type="SUPFAM" id="SSF51905">
    <property type="entry name" value="FAD/NAD(P)-binding domain"/>
    <property type="match status" value="1"/>
</dbReference>
<evidence type="ECO:0000256" key="5">
    <source>
        <dbReference type="RuleBase" id="RU362075"/>
    </source>
</evidence>
<dbReference type="KEGG" id="est:DN752_10575"/>
<dbReference type="AlphaFoldDB" id="A0A2Z4IJF3"/>
<gene>
    <name evidence="7" type="ORF">DN752_10575</name>
</gene>
<feature type="domain" description="Amine oxidase" evidence="6">
    <location>
        <begin position="13"/>
        <end position="487"/>
    </location>
</feature>
<dbReference type="InterPro" id="IPR014105">
    <property type="entry name" value="Carotenoid/retinoid_OxRdtase"/>
</dbReference>
<reference evidence="7 8" key="1">
    <citation type="submission" date="2018-06" db="EMBL/GenBank/DDBJ databases">
        <title>Echinicola strongylocentroti sp. nov., isolated from a sea urchin Strongylocentrotus intermedius.</title>
        <authorList>
            <person name="Bae S.S."/>
        </authorList>
    </citation>
    <scope>NUCLEOTIDE SEQUENCE [LARGE SCALE GENOMIC DNA]</scope>
    <source>
        <strain evidence="7 8">MEBiC08714</strain>
    </source>
</reference>
<comment type="similarity">
    <text evidence="2 5">Belongs to the carotenoid/retinoid oxidoreductase family.</text>
</comment>
<dbReference type="EMBL" id="CP030041">
    <property type="protein sequence ID" value="AWW30533.1"/>
    <property type="molecule type" value="Genomic_DNA"/>
</dbReference>